<proteinExistence type="predicted"/>
<evidence type="ECO:0008006" key="3">
    <source>
        <dbReference type="Google" id="ProtNLM"/>
    </source>
</evidence>
<dbReference type="AlphaFoldDB" id="A0AA37HXS1"/>
<sequence>MAAMAFTACNDLDHADNIITPEQSKQAMQTIKGIYHGKIIRIQENAVTNQEIRDTADVEWEVSNDSIMYIYNLPSKFLAKSITDNELKQAIEKQVTPVLKCYIGLVQLKPIAILINPTSPTFNVNYGGKEHKVQFSFALNNSYSYGLYTTNPKSFELQIINIGMYIDGKLQSSLMPNNIWYRLKYIPSAASDK</sequence>
<dbReference type="Proteomes" id="UP000887043">
    <property type="component" value="Unassembled WGS sequence"/>
</dbReference>
<dbReference type="EMBL" id="BPTR01000001">
    <property type="protein sequence ID" value="GJG28925.1"/>
    <property type="molecule type" value="Genomic_DNA"/>
</dbReference>
<accession>A0AA37HXS1</accession>
<reference evidence="1" key="1">
    <citation type="submission" date="2021-08" db="EMBL/GenBank/DDBJ databases">
        <title>Prevotella lacticifex sp. nov., isolated from rumen of cow.</title>
        <authorList>
            <person name="Shinkai T."/>
            <person name="Ikeyama N."/>
            <person name="Kumagai M."/>
            <person name="Ohmori H."/>
            <person name="Sakamoto M."/>
            <person name="Ohkuma M."/>
            <person name="Mitsumori M."/>
        </authorList>
    </citation>
    <scope>NUCLEOTIDE SEQUENCE</scope>
    <source>
        <strain evidence="1">DSM 11371</strain>
    </source>
</reference>
<dbReference type="InterPro" id="IPR032293">
    <property type="entry name" value="DUF4840"/>
</dbReference>
<protein>
    <recommendedName>
        <fullName evidence="3">DUF4840 domain-containing protein</fullName>
    </recommendedName>
</protein>
<gene>
    <name evidence="1" type="ORF">PRRU23_26250</name>
</gene>
<evidence type="ECO:0000313" key="2">
    <source>
        <dbReference type="Proteomes" id="UP000887043"/>
    </source>
</evidence>
<comment type="caution">
    <text evidence="1">The sequence shown here is derived from an EMBL/GenBank/DDBJ whole genome shotgun (WGS) entry which is preliminary data.</text>
</comment>
<name>A0AA37HXS1_SEGBR</name>
<organism evidence="1 2">
    <name type="scientific">Segatella bryantii</name>
    <name type="common">Prevotella bryantii</name>
    <dbReference type="NCBI Taxonomy" id="77095"/>
    <lineage>
        <taxon>Bacteria</taxon>
        <taxon>Pseudomonadati</taxon>
        <taxon>Bacteroidota</taxon>
        <taxon>Bacteroidia</taxon>
        <taxon>Bacteroidales</taxon>
        <taxon>Prevotellaceae</taxon>
        <taxon>Segatella</taxon>
    </lineage>
</organism>
<dbReference type="Pfam" id="PF16128">
    <property type="entry name" value="DUF4840"/>
    <property type="match status" value="1"/>
</dbReference>
<evidence type="ECO:0000313" key="1">
    <source>
        <dbReference type="EMBL" id="GJG28925.1"/>
    </source>
</evidence>